<gene>
    <name evidence="9" type="ORF">Tco_0681297</name>
</gene>
<dbReference type="PANTHER" id="PTHR34072">
    <property type="entry name" value="ENZYMATIC POLYPROTEIN-RELATED"/>
    <property type="match status" value="1"/>
</dbReference>
<evidence type="ECO:0000259" key="8">
    <source>
        <dbReference type="Pfam" id="PF24626"/>
    </source>
</evidence>
<evidence type="ECO:0000259" key="7">
    <source>
        <dbReference type="Pfam" id="PF17917"/>
    </source>
</evidence>
<dbReference type="InterPro" id="IPR041373">
    <property type="entry name" value="RT_RNaseH"/>
</dbReference>
<evidence type="ECO:0000256" key="2">
    <source>
        <dbReference type="ARBA" id="ARBA00022695"/>
    </source>
</evidence>
<keyword evidence="6 9" id="KW-0695">RNA-directed DNA polymerase</keyword>
<dbReference type="SUPFAM" id="SSF53098">
    <property type="entry name" value="Ribonuclease H-like"/>
    <property type="match status" value="1"/>
</dbReference>
<reference evidence="9" key="2">
    <citation type="submission" date="2022-01" db="EMBL/GenBank/DDBJ databases">
        <authorList>
            <person name="Yamashiro T."/>
            <person name="Shiraishi A."/>
            <person name="Satake H."/>
            <person name="Nakayama K."/>
        </authorList>
    </citation>
    <scope>NUCLEOTIDE SEQUENCE</scope>
</reference>
<evidence type="ECO:0000256" key="4">
    <source>
        <dbReference type="ARBA" id="ARBA00022759"/>
    </source>
</evidence>
<dbReference type="InterPro" id="IPR043502">
    <property type="entry name" value="DNA/RNA_pol_sf"/>
</dbReference>
<dbReference type="InterPro" id="IPR043128">
    <property type="entry name" value="Rev_trsase/Diguanyl_cyclase"/>
</dbReference>
<comment type="caution">
    <text evidence="9">The sequence shown here is derived from an EMBL/GenBank/DDBJ whole genome shotgun (WGS) entry which is preliminary data.</text>
</comment>
<dbReference type="Gene3D" id="3.10.10.10">
    <property type="entry name" value="HIV Type 1 Reverse Transcriptase, subunit A, domain 1"/>
    <property type="match status" value="1"/>
</dbReference>
<dbReference type="PANTHER" id="PTHR34072:SF52">
    <property type="entry name" value="RIBONUCLEASE H"/>
    <property type="match status" value="1"/>
</dbReference>
<dbReference type="SUPFAM" id="SSF56672">
    <property type="entry name" value="DNA/RNA polymerases"/>
    <property type="match status" value="1"/>
</dbReference>
<evidence type="ECO:0000313" key="10">
    <source>
        <dbReference type="Proteomes" id="UP001151760"/>
    </source>
</evidence>
<evidence type="ECO:0000256" key="5">
    <source>
        <dbReference type="ARBA" id="ARBA00022801"/>
    </source>
</evidence>
<sequence length="500" mass="56786">MVPEEVDRVEKFIGGLLDNIQGNVIAAEPTKLQDAVRMANNLMDQKLKGYAVKNAENKRRNKVGNKNGVGEARGKAYVLGGREANLDSNVVKDLRAGYHQLRVYEDDIPMTAFRTRYGHFKFIVMPFGLTNAPAIFIDLMKRDKLCNAPILALPDGPEDFVVYCYASNLGLGCVLMQRGKVISYASQQLKIHKKNYTTHDLELGAVVFALTIWRHYLYRRKSVIYADHKSLQHIFNQKELNMHQRHWIELFSDYDCDILYLPGKENDKILTAQNKASEAVNAPTKSAGLEINGDEERIAMDFITKLSRTRNGHDAIWVIIDRLTKSAYFLPIRKDFKMDRFWQLMQEAPGTQLDMSTAYHPQTDGQSECTIQTLEDMLRACAEVGEGQLVGPEIGQETTEKISQIKDKLKTALSPWKGVVRFGKKGKLAPRFVGPFEITKRIGPVAYRLRLPEELNDVHDTFHLSNLKKCLANPTLHVPLEEIQVDAKLNFVEEPVKILE</sequence>
<keyword evidence="4" id="KW-0255">Endonuclease</keyword>
<dbReference type="GO" id="GO:0003964">
    <property type="term" value="F:RNA-directed DNA polymerase activity"/>
    <property type="evidence" value="ECO:0007669"/>
    <property type="project" value="UniProtKB-KW"/>
</dbReference>
<dbReference type="EMBL" id="BQNB010009670">
    <property type="protein sequence ID" value="GJS66733.1"/>
    <property type="molecule type" value="Genomic_DNA"/>
</dbReference>
<keyword evidence="5" id="KW-0378">Hydrolase</keyword>
<protein>
    <submittedName>
        <fullName evidence="9">Reverse transcriptase domain-containing protein</fullName>
    </submittedName>
</protein>
<name>A0ABQ4XMW6_9ASTR</name>
<evidence type="ECO:0000313" key="9">
    <source>
        <dbReference type="EMBL" id="GJS66733.1"/>
    </source>
</evidence>
<proteinExistence type="predicted"/>
<reference evidence="9" key="1">
    <citation type="journal article" date="2022" name="Int. J. Mol. Sci.">
        <title>Draft Genome of Tanacetum Coccineum: Genomic Comparison of Closely Related Tanacetum-Family Plants.</title>
        <authorList>
            <person name="Yamashiro T."/>
            <person name="Shiraishi A."/>
            <person name="Nakayama K."/>
            <person name="Satake H."/>
        </authorList>
    </citation>
    <scope>NUCLEOTIDE SEQUENCE</scope>
</reference>
<feature type="domain" description="Reverse transcriptase RNase H-like" evidence="7">
    <location>
        <begin position="158"/>
        <end position="254"/>
    </location>
</feature>
<evidence type="ECO:0000256" key="1">
    <source>
        <dbReference type="ARBA" id="ARBA00022679"/>
    </source>
</evidence>
<keyword evidence="3" id="KW-0540">Nuclease</keyword>
<dbReference type="Pfam" id="PF24626">
    <property type="entry name" value="SH3_Tf2-1"/>
    <property type="match status" value="1"/>
</dbReference>
<keyword evidence="1" id="KW-0808">Transferase</keyword>
<dbReference type="Gene3D" id="3.30.70.270">
    <property type="match status" value="1"/>
</dbReference>
<dbReference type="CDD" id="cd09274">
    <property type="entry name" value="RNase_HI_RT_Ty3"/>
    <property type="match status" value="1"/>
</dbReference>
<dbReference type="Pfam" id="PF17917">
    <property type="entry name" value="RT_RNaseH"/>
    <property type="match status" value="1"/>
</dbReference>
<evidence type="ECO:0000256" key="3">
    <source>
        <dbReference type="ARBA" id="ARBA00022722"/>
    </source>
</evidence>
<dbReference type="Proteomes" id="UP001151760">
    <property type="component" value="Unassembled WGS sequence"/>
</dbReference>
<keyword evidence="2" id="KW-0548">Nucleotidyltransferase</keyword>
<keyword evidence="10" id="KW-1185">Reference proteome</keyword>
<dbReference type="InterPro" id="IPR012337">
    <property type="entry name" value="RNaseH-like_sf"/>
</dbReference>
<dbReference type="Gene3D" id="3.30.420.10">
    <property type="entry name" value="Ribonuclease H-like superfamily/Ribonuclease H"/>
    <property type="match status" value="1"/>
</dbReference>
<dbReference type="InterPro" id="IPR036397">
    <property type="entry name" value="RNaseH_sf"/>
</dbReference>
<feature type="domain" description="Tf2-1-like SH3-like" evidence="8">
    <location>
        <begin position="420"/>
        <end position="470"/>
    </location>
</feature>
<accession>A0ABQ4XMW6</accession>
<dbReference type="InterPro" id="IPR056924">
    <property type="entry name" value="SH3_Tf2-1"/>
</dbReference>
<organism evidence="9 10">
    <name type="scientific">Tanacetum coccineum</name>
    <dbReference type="NCBI Taxonomy" id="301880"/>
    <lineage>
        <taxon>Eukaryota</taxon>
        <taxon>Viridiplantae</taxon>
        <taxon>Streptophyta</taxon>
        <taxon>Embryophyta</taxon>
        <taxon>Tracheophyta</taxon>
        <taxon>Spermatophyta</taxon>
        <taxon>Magnoliopsida</taxon>
        <taxon>eudicotyledons</taxon>
        <taxon>Gunneridae</taxon>
        <taxon>Pentapetalae</taxon>
        <taxon>asterids</taxon>
        <taxon>campanulids</taxon>
        <taxon>Asterales</taxon>
        <taxon>Asteraceae</taxon>
        <taxon>Asteroideae</taxon>
        <taxon>Anthemideae</taxon>
        <taxon>Anthemidinae</taxon>
        <taxon>Tanacetum</taxon>
    </lineage>
</organism>
<evidence type="ECO:0000256" key="6">
    <source>
        <dbReference type="ARBA" id="ARBA00022918"/>
    </source>
</evidence>